<proteinExistence type="predicted"/>
<protein>
    <submittedName>
        <fullName evidence="1">Uncharacterized protein</fullName>
    </submittedName>
</protein>
<dbReference type="EMBL" id="BNAR01000018">
    <property type="protein sequence ID" value="GHH57739.1"/>
    <property type="molecule type" value="Genomic_DNA"/>
</dbReference>
<keyword evidence="2" id="KW-1185">Reference proteome</keyword>
<evidence type="ECO:0000313" key="1">
    <source>
        <dbReference type="EMBL" id="GHH57739.1"/>
    </source>
</evidence>
<dbReference type="Proteomes" id="UP000605568">
    <property type="component" value="Unassembled WGS sequence"/>
</dbReference>
<comment type="caution">
    <text evidence="1">The sequence shown here is derived from an EMBL/GenBank/DDBJ whole genome shotgun (WGS) entry which is preliminary data.</text>
</comment>
<name>A0ABQ3MU34_9PSEU</name>
<gene>
    <name evidence="1" type="ORF">GCM10017774_77850</name>
</gene>
<evidence type="ECO:0000313" key="2">
    <source>
        <dbReference type="Proteomes" id="UP000605568"/>
    </source>
</evidence>
<organism evidence="1 2">
    <name type="scientific">Lentzea cavernae</name>
    <dbReference type="NCBI Taxonomy" id="2020703"/>
    <lineage>
        <taxon>Bacteria</taxon>
        <taxon>Bacillati</taxon>
        <taxon>Actinomycetota</taxon>
        <taxon>Actinomycetes</taxon>
        <taxon>Pseudonocardiales</taxon>
        <taxon>Pseudonocardiaceae</taxon>
        <taxon>Lentzea</taxon>
    </lineage>
</organism>
<reference evidence="2" key="1">
    <citation type="journal article" date="2019" name="Int. J. Syst. Evol. Microbiol.">
        <title>The Global Catalogue of Microorganisms (GCM) 10K type strain sequencing project: providing services to taxonomists for standard genome sequencing and annotation.</title>
        <authorList>
            <consortium name="The Broad Institute Genomics Platform"/>
            <consortium name="The Broad Institute Genome Sequencing Center for Infectious Disease"/>
            <person name="Wu L."/>
            <person name="Ma J."/>
        </authorList>
    </citation>
    <scope>NUCLEOTIDE SEQUENCE [LARGE SCALE GENOMIC DNA]</scope>
    <source>
        <strain evidence="2">CGMCC 4.7367</strain>
    </source>
</reference>
<accession>A0ABQ3MU34</accession>
<sequence>MTMAPTPPQGSAFRKNLFGLKVDRNTAALPQTTAAPIFTVAGGRVLVTGLIGEVTTAIQNQANNTKLIANPTTGSDVDLCAVVDVANLEVGGKLSITPDLDATPFSVALDKQLAGAIPIGFGAKALCVAAGTIDLSCAASNTGSVKWSLFYVPLDDGATVTAA</sequence>